<dbReference type="SUPFAM" id="SSF47986">
    <property type="entry name" value="DEATH domain"/>
    <property type="match status" value="1"/>
</dbReference>
<feature type="compositionally biased region" description="Polar residues" evidence="1">
    <location>
        <begin position="639"/>
        <end position="654"/>
    </location>
</feature>
<evidence type="ECO:0000313" key="3">
    <source>
        <dbReference type="EMBL" id="RWS14892.1"/>
    </source>
</evidence>
<feature type="region of interest" description="Disordered" evidence="1">
    <location>
        <begin position="624"/>
        <end position="743"/>
    </location>
</feature>
<dbReference type="InterPro" id="IPR000906">
    <property type="entry name" value="ZU5_dom"/>
</dbReference>
<gene>
    <name evidence="3" type="ORF">B4U79_09002</name>
</gene>
<dbReference type="OrthoDB" id="1394818at2759"/>
<evidence type="ECO:0000256" key="1">
    <source>
        <dbReference type="SAM" id="MobiDB-lite"/>
    </source>
</evidence>
<dbReference type="Gene3D" id="2.60.220.30">
    <property type="match status" value="2"/>
</dbReference>
<feature type="compositionally biased region" description="Basic residues" evidence="1">
    <location>
        <begin position="701"/>
        <end position="718"/>
    </location>
</feature>
<feature type="compositionally biased region" description="Low complexity" evidence="1">
    <location>
        <begin position="721"/>
        <end position="731"/>
    </location>
</feature>
<feature type="region of interest" description="Disordered" evidence="1">
    <location>
        <begin position="1"/>
        <end position="33"/>
    </location>
</feature>
<feature type="compositionally biased region" description="Basic and acidic residues" evidence="1">
    <location>
        <begin position="12"/>
        <end position="24"/>
    </location>
</feature>
<dbReference type="PROSITE" id="PS50017">
    <property type="entry name" value="DEATH_DOMAIN"/>
    <property type="match status" value="1"/>
</dbReference>
<dbReference type="InterPro" id="IPR000488">
    <property type="entry name" value="Death_dom"/>
</dbReference>
<keyword evidence="4" id="KW-1185">Reference proteome</keyword>
<evidence type="ECO:0000313" key="4">
    <source>
        <dbReference type="Proteomes" id="UP000285301"/>
    </source>
</evidence>
<feature type="compositionally biased region" description="Basic residues" evidence="1">
    <location>
        <begin position="1"/>
        <end position="11"/>
    </location>
</feature>
<dbReference type="EMBL" id="NCKU01000597">
    <property type="protein sequence ID" value="RWS14892.1"/>
    <property type="molecule type" value="Genomic_DNA"/>
</dbReference>
<proteinExistence type="predicted"/>
<accession>A0A443RHZ3</accession>
<name>A0A443RHZ3_9ACAR</name>
<dbReference type="Gene3D" id="1.10.533.10">
    <property type="entry name" value="Death Domain, Fas"/>
    <property type="match status" value="1"/>
</dbReference>
<dbReference type="Pfam" id="PF00531">
    <property type="entry name" value="Death"/>
    <property type="match status" value="1"/>
</dbReference>
<reference evidence="3 4" key="1">
    <citation type="journal article" date="2018" name="Gigascience">
        <title>Genomes of trombidid mites reveal novel predicted allergens and laterally-transferred genes associated with secondary metabolism.</title>
        <authorList>
            <person name="Dong X."/>
            <person name="Chaisiri K."/>
            <person name="Xia D."/>
            <person name="Armstrong S.D."/>
            <person name="Fang Y."/>
            <person name="Donnelly M.J."/>
            <person name="Kadowaki T."/>
            <person name="McGarry J.W."/>
            <person name="Darby A.C."/>
            <person name="Makepeace B.L."/>
        </authorList>
    </citation>
    <scope>NUCLEOTIDE SEQUENCE [LARGE SCALE GENOMIC DNA]</scope>
    <source>
        <strain evidence="3">UoL-WK</strain>
    </source>
</reference>
<organism evidence="3 4">
    <name type="scientific">Dinothrombium tinctorium</name>
    <dbReference type="NCBI Taxonomy" id="1965070"/>
    <lineage>
        <taxon>Eukaryota</taxon>
        <taxon>Metazoa</taxon>
        <taxon>Ecdysozoa</taxon>
        <taxon>Arthropoda</taxon>
        <taxon>Chelicerata</taxon>
        <taxon>Arachnida</taxon>
        <taxon>Acari</taxon>
        <taxon>Acariformes</taxon>
        <taxon>Trombidiformes</taxon>
        <taxon>Prostigmata</taxon>
        <taxon>Anystina</taxon>
        <taxon>Parasitengona</taxon>
        <taxon>Trombidioidea</taxon>
        <taxon>Trombidiidae</taxon>
        <taxon>Dinothrombium</taxon>
    </lineage>
</organism>
<evidence type="ECO:0000259" key="2">
    <source>
        <dbReference type="PROSITE" id="PS50017"/>
    </source>
</evidence>
<dbReference type="GO" id="GO:0007165">
    <property type="term" value="P:signal transduction"/>
    <property type="evidence" value="ECO:0007669"/>
    <property type="project" value="InterPro"/>
</dbReference>
<dbReference type="Proteomes" id="UP000285301">
    <property type="component" value="Unassembled WGS sequence"/>
</dbReference>
<dbReference type="InterPro" id="IPR011029">
    <property type="entry name" value="DEATH-like_dom_sf"/>
</dbReference>
<sequence>MHSTSKRKREKRDRSERDGLCDKRRTGRTRPETIAAIDRFCNNRPISANESKPKAADQNLVTSDYGSTCSGLSLESLSVDDLTENRLNDNSQFETRDTRSQRILNYQNITVVIPHQNLSGYTRDEFYLHIIEDQNFVPSNKQFVHISKVICIGPHGARFDTNHPALIRLPISLCEYHSHCEIKCLYSDTPVSELPKWEPISPLNYSVRCNFVIIKAFHFSLFTVVLETKFPFVKQLIHSYGSTLKVPNVPGVELAFPRRVVSGEFEASCKVLFDNEPFEFEGEPNSRALASPIIQVGPNGMHFNGSAVIVSLPIPFYHETVQKYGKRKAKLSVWRSAQYENGSLTWERLIDEVSLNFNHPSGEVVISFPVHHFSFFKAVWDILNDSVYSLKLGLTYFYPFIAFSMMCQASMEENKDSRSFALEVILYRADKEAPETSNYPYKVGRSLKPKLVQMGCIVIKLKSELFEANTEAGEDETLTKTEQDFRGREFEKQFVCRYKEGKTIAERGTIGKVIVERKVNAKTNELLFEFNLHKHGCESENTRKDAITDWSLAAIKELADTYRVTECDNWKKLAHQIGFTRNEIETKLSCAVDPFEAVINLYQKRGGTAEEFLQRLHEVSRKISGLDTPEITPPRSRRNTPTSNKSDGSNSTLPKSRKLFTTPPKWRDAEQSESGSTVATESTNISSLSSRKRYAMDKKDPIRKKKRRANGVISKRRRQFSEYSETVSSSESSEDESAINRSSVRKLTDSDMWQISALMNTMNWRALGRTLGLEESVLLNIEHAYKSTGFRECAYQMMLEWKGRRPQQCTYGNLYTALCKEKMNAIAKGISKLNFGQEIAEENDL</sequence>
<dbReference type="STRING" id="1965070.A0A443RHZ3"/>
<dbReference type="AlphaFoldDB" id="A0A443RHZ3"/>
<feature type="domain" description="Death" evidence="2">
    <location>
        <begin position="763"/>
        <end position="834"/>
    </location>
</feature>
<dbReference type="Pfam" id="PF00791">
    <property type="entry name" value="ZU5"/>
    <property type="match status" value="2"/>
</dbReference>
<protein>
    <recommendedName>
        <fullName evidence="2">Death domain-containing protein</fullName>
    </recommendedName>
</protein>
<comment type="caution">
    <text evidence="3">The sequence shown here is derived from an EMBL/GenBank/DDBJ whole genome shotgun (WGS) entry which is preliminary data.</text>
</comment>
<feature type="compositionally biased region" description="Polar residues" evidence="1">
    <location>
        <begin position="672"/>
        <end position="689"/>
    </location>
</feature>
<dbReference type="CDD" id="cd01670">
    <property type="entry name" value="Death"/>
    <property type="match status" value="1"/>
</dbReference>